<keyword evidence="3" id="KW-1185">Reference proteome</keyword>
<dbReference type="PANTHER" id="PTHR33499:SF26">
    <property type="entry name" value="DUF4216 DOMAIN-CONTAINING PROTEIN"/>
    <property type="match status" value="1"/>
</dbReference>
<reference evidence="2" key="2">
    <citation type="submission" date="2015-06" db="UniProtKB">
        <authorList>
            <consortium name="EnsemblPlants"/>
        </authorList>
    </citation>
    <scope>IDENTIFICATION</scope>
    <source>
        <strain evidence="2">DM1-3 516 R44</strain>
    </source>
</reference>
<dbReference type="PANTHER" id="PTHR33499">
    <property type="entry name" value="OS12G0282400 PROTEIN-RELATED"/>
    <property type="match status" value="1"/>
</dbReference>
<dbReference type="AlphaFoldDB" id="M1D9Z4"/>
<protein>
    <submittedName>
        <fullName evidence="2">TNP2-like transposon protein</fullName>
    </submittedName>
</protein>
<proteinExistence type="predicted"/>
<dbReference type="Proteomes" id="UP000011115">
    <property type="component" value="Unassembled WGS sequence"/>
</dbReference>
<evidence type="ECO:0000313" key="2">
    <source>
        <dbReference type="EnsemblPlants" id="PGSC0003DMT400085655"/>
    </source>
</evidence>
<keyword evidence="1" id="KW-0175">Coiled coil</keyword>
<organism evidence="2 3">
    <name type="scientific">Solanum tuberosum</name>
    <name type="common">Potato</name>
    <dbReference type="NCBI Taxonomy" id="4113"/>
    <lineage>
        <taxon>Eukaryota</taxon>
        <taxon>Viridiplantae</taxon>
        <taxon>Streptophyta</taxon>
        <taxon>Embryophyta</taxon>
        <taxon>Tracheophyta</taxon>
        <taxon>Spermatophyta</taxon>
        <taxon>Magnoliopsida</taxon>
        <taxon>eudicotyledons</taxon>
        <taxon>Gunneridae</taxon>
        <taxon>Pentapetalae</taxon>
        <taxon>asterids</taxon>
        <taxon>lamiids</taxon>
        <taxon>Solanales</taxon>
        <taxon>Solanaceae</taxon>
        <taxon>Solanoideae</taxon>
        <taxon>Solaneae</taxon>
        <taxon>Solanum</taxon>
    </lineage>
</organism>
<dbReference type="PaxDb" id="4113-PGSC0003DMT400085655"/>
<dbReference type="OMA" id="TICMKDK"/>
<name>M1D9Z4_SOLTU</name>
<dbReference type="Gramene" id="PGSC0003DMT400085655">
    <property type="protein sequence ID" value="PGSC0003DMT400085655"/>
    <property type="gene ID" value="PGSC0003DMG400035226"/>
</dbReference>
<sequence length="152" mass="17529">MNEHRDHILGWMNELWNKWRGHLHAKYVKDKPIQQSLKNVPSGVDKKEWEWLVKEHFASESFQLVFEFGGGVKAKDLKSGTSSKAELLSALRSTREDIKSLNEENKSLNEESKSLNARLSTIEDEMKEIMKMKEFFAAQQSHVPPITSVSTE</sequence>
<dbReference type="InParanoid" id="M1D9Z4"/>
<evidence type="ECO:0000313" key="3">
    <source>
        <dbReference type="Proteomes" id="UP000011115"/>
    </source>
</evidence>
<reference evidence="3" key="1">
    <citation type="journal article" date="2011" name="Nature">
        <title>Genome sequence and analysis of the tuber crop potato.</title>
        <authorList>
            <consortium name="The Potato Genome Sequencing Consortium"/>
        </authorList>
    </citation>
    <scope>NUCLEOTIDE SEQUENCE [LARGE SCALE GENOMIC DNA]</scope>
    <source>
        <strain evidence="3">cv. DM1-3 516 R44</strain>
    </source>
</reference>
<feature type="coiled-coil region" evidence="1">
    <location>
        <begin position="84"/>
        <end position="132"/>
    </location>
</feature>
<evidence type="ECO:0000256" key="1">
    <source>
        <dbReference type="SAM" id="Coils"/>
    </source>
</evidence>
<dbReference type="EnsemblPlants" id="PGSC0003DMT400085655">
    <property type="protein sequence ID" value="PGSC0003DMT400085655"/>
    <property type="gene ID" value="PGSC0003DMG400035226"/>
</dbReference>
<dbReference type="HOGENOM" id="CLU_119756_0_0_1"/>
<accession>M1D9Z4</accession>